<dbReference type="Gene3D" id="2.140.10.10">
    <property type="entry name" value="Quinoprotein alcohol dehydrogenase-like superfamily"/>
    <property type="match status" value="1"/>
</dbReference>
<sequence>MSAGRFPLPFLALLLVATSAPATDWVHWRGPEQDGHVNGVNLPDSFSLDAVGKNGLIWKKPVGGRSAPIKVGNRLFFLNAFDIGLLTEGERVSCLDATTGEAVWHHNMNVYHADVVTGRLGWTTMTADPENKRVYAHTTSGEVLCLDTDGKVVWRRQLSEEFGRFTGYGGRISSPIFDSGLVIVGCVVSSWGDLAKGAGRYLAFDGATGEVVWITEPEPKLRVLSTYQSNPVIAVIGGQRLFIQGGADGAMHALKVRTGERVWTYHFGSGAINPSPVVDGNLVYCAHGEENPEGGPIGRVVCVDGSQIDPKTLKPKLVWEYRRSNRFGLSSPAFADGKLYIPDDGAELFCFDGKTGKKLWTYKYGTVARGAPLIADNKVYIFDVTAKLAVIKLNGNKQPDEADTQEFTFRVPTGQPGFCETHGTPIAVDGRLYFSTQFDTYCVGDPNAKPGNWKPISLQPETPFKKDAAPTSIRIYPFETTTKPGATVAVKLHYLDANGREVDPPAGAMPVWSLPAPPVPPAPAPTPMAPMPMTPPATAAGTPPPAAAPAGPPPMKATITPKGNDIELKIDAMPPGQSGYVAVKDGAMTARARVRVVPQIPYKQDFDKVPVGAVPGGWVNTQGKFLVKKLPTGETVLSKVNTNGAPPVAKANGYCTPTNSSGYLIEGDLMGTEVRGKCPDMGLVASRYTLILDGKNDPSHNGQHTIRLTTWEARPRISEVIAFPWKKDTWYHMKLTVAVVGKNAEIKGKVWEKGQPEPEKWTVTFSDPSPNLEGAAGVYGYVSNVAAPDAGSDIYYDNIAVTPNK</sequence>
<keyword evidence="4" id="KW-0723">Serine/threonine-protein kinase</keyword>
<dbReference type="InterPro" id="IPR002372">
    <property type="entry name" value="PQQ_rpt_dom"/>
</dbReference>
<dbReference type="GO" id="GO:0004674">
    <property type="term" value="F:protein serine/threonine kinase activity"/>
    <property type="evidence" value="ECO:0007669"/>
    <property type="project" value="UniProtKB-KW"/>
</dbReference>
<protein>
    <submittedName>
        <fullName evidence="4">Serine/threonine protein kinase</fullName>
    </submittedName>
</protein>
<accession>A0A5C1AEF9</accession>
<evidence type="ECO:0000313" key="5">
    <source>
        <dbReference type="Proteomes" id="UP000324974"/>
    </source>
</evidence>
<dbReference type="OrthoDB" id="244732at2"/>
<feature type="domain" description="Pyrrolo-quinoline quinone repeat" evidence="3">
    <location>
        <begin position="318"/>
        <end position="395"/>
    </location>
</feature>
<evidence type="ECO:0000256" key="1">
    <source>
        <dbReference type="SAM" id="MobiDB-lite"/>
    </source>
</evidence>
<feature type="compositionally biased region" description="Pro residues" evidence="1">
    <location>
        <begin position="542"/>
        <end position="551"/>
    </location>
</feature>
<feature type="compositionally biased region" description="Pro residues" evidence="1">
    <location>
        <begin position="523"/>
        <end position="535"/>
    </location>
</feature>
<keyword evidence="4" id="KW-0418">Kinase</keyword>
<feature type="signal peptide" evidence="2">
    <location>
        <begin position="1"/>
        <end position="22"/>
    </location>
</feature>
<keyword evidence="5" id="KW-1185">Reference proteome</keyword>
<reference evidence="5" key="1">
    <citation type="submission" date="2019-08" db="EMBL/GenBank/DDBJ databases">
        <title>Limnoglobus roseus gen. nov., sp. nov., a novel freshwater planctomycete with a giant genome from the family Gemmataceae.</title>
        <authorList>
            <person name="Kulichevskaya I.S."/>
            <person name="Naumoff D.G."/>
            <person name="Miroshnikov K."/>
            <person name="Ivanova A."/>
            <person name="Philippov D.A."/>
            <person name="Hakobyan A."/>
            <person name="Rijpstra I.C."/>
            <person name="Sinninghe Damste J.S."/>
            <person name="Liesack W."/>
            <person name="Dedysh S.N."/>
        </authorList>
    </citation>
    <scope>NUCLEOTIDE SEQUENCE [LARGE SCALE GENOMIC DNA]</scope>
    <source>
        <strain evidence="5">PX52</strain>
    </source>
</reference>
<dbReference type="SMART" id="SM00564">
    <property type="entry name" value="PQQ"/>
    <property type="match status" value="6"/>
</dbReference>
<feature type="chain" id="PRO_5022977298" evidence="2">
    <location>
        <begin position="23"/>
        <end position="805"/>
    </location>
</feature>
<dbReference type="InterPro" id="IPR018391">
    <property type="entry name" value="PQQ_b-propeller_rpt"/>
</dbReference>
<evidence type="ECO:0000313" key="4">
    <source>
        <dbReference type="EMBL" id="QEL16975.1"/>
    </source>
</evidence>
<dbReference type="InterPro" id="IPR011047">
    <property type="entry name" value="Quinoprotein_ADH-like_sf"/>
</dbReference>
<dbReference type="RefSeq" id="WP_149111637.1">
    <property type="nucleotide sequence ID" value="NZ_CP042425.1"/>
</dbReference>
<gene>
    <name evidence="4" type="ORF">PX52LOC_03951</name>
</gene>
<feature type="region of interest" description="Disordered" evidence="1">
    <location>
        <begin position="523"/>
        <end position="551"/>
    </location>
</feature>
<dbReference type="Proteomes" id="UP000324974">
    <property type="component" value="Chromosome"/>
</dbReference>
<dbReference type="EMBL" id="CP042425">
    <property type="protein sequence ID" value="QEL16975.1"/>
    <property type="molecule type" value="Genomic_DNA"/>
</dbReference>
<organism evidence="4 5">
    <name type="scientific">Limnoglobus roseus</name>
    <dbReference type="NCBI Taxonomy" id="2598579"/>
    <lineage>
        <taxon>Bacteria</taxon>
        <taxon>Pseudomonadati</taxon>
        <taxon>Planctomycetota</taxon>
        <taxon>Planctomycetia</taxon>
        <taxon>Gemmatales</taxon>
        <taxon>Gemmataceae</taxon>
        <taxon>Limnoglobus</taxon>
    </lineage>
</organism>
<dbReference type="Gene3D" id="2.130.10.10">
    <property type="entry name" value="YVTN repeat-like/Quinoprotein amine dehydrogenase"/>
    <property type="match status" value="1"/>
</dbReference>
<dbReference type="SUPFAM" id="SSF50998">
    <property type="entry name" value="Quinoprotein alcohol dehydrogenase-like"/>
    <property type="match status" value="1"/>
</dbReference>
<name>A0A5C1AEF9_9BACT</name>
<keyword evidence="2" id="KW-0732">Signal</keyword>
<dbReference type="KEGG" id="lrs:PX52LOC_03951"/>
<proteinExistence type="predicted"/>
<dbReference type="PANTHER" id="PTHR34512">
    <property type="entry name" value="CELL SURFACE PROTEIN"/>
    <property type="match status" value="1"/>
</dbReference>
<dbReference type="PANTHER" id="PTHR34512:SF30">
    <property type="entry name" value="OUTER MEMBRANE PROTEIN ASSEMBLY FACTOR BAMB"/>
    <property type="match status" value="1"/>
</dbReference>
<feature type="domain" description="Pyrrolo-quinoline quinone repeat" evidence="3">
    <location>
        <begin position="90"/>
        <end position="304"/>
    </location>
</feature>
<evidence type="ECO:0000259" key="3">
    <source>
        <dbReference type="Pfam" id="PF13360"/>
    </source>
</evidence>
<keyword evidence="4" id="KW-0808">Transferase</keyword>
<dbReference type="AlphaFoldDB" id="A0A5C1AEF9"/>
<evidence type="ECO:0000256" key="2">
    <source>
        <dbReference type="SAM" id="SignalP"/>
    </source>
</evidence>
<dbReference type="Pfam" id="PF13360">
    <property type="entry name" value="PQQ_2"/>
    <property type="match status" value="2"/>
</dbReference>
<dbReference type="InterPro" id="IPR015943">
    <property type="entry name" value="WD40/YVTN_repeat-like_dom_sf"/>
</dbReference>